<dbReference type="Proteomes" id="UP000027665">
    <property type="component" value="Unassembled WGS sequence"/>
</dbReference>
<dbReference type="AlphaFoldDB" id="A0A073J6F0"/>
<comment type="caution">
    <text evidence="3">The sequence shown here is derived from an EMBL/GenBank/DDBJ whole genome shotgun (WGS) entry which is preliminary data.</text>
</comment>
<name>A0A073J6F0_9BACT</name>
<dbReference type="Pfam" id="PF21537">
    <property type="entry name" value="DUF1980_C"/>
    <property type="match status" value="1"/>
</dbReference>
<accession>A0A073J6F0</accession>
<reference evidence="3 4" key="1">
    <citation type="submission" date="2014-04" db="EMBL/GenBank/DDBJ databases">
        <title>Draft Genome Sequence of Synergistes jonesii.</title>
        <authorList>
            <person name="Coil D.A."/>
            <person name="Eisen J.A."/>
            <person name="Holland-Moritz H.E."/>
        </authorList>
    </citation>
    <scope>NUCLEOTIDE SEQUENCE [LARGE SCALE GENOMIC DNA]</scope>
    <source>
        <strain evidence="3 4">78-1</strain>
    </source>
</reference>
<gene>
    <name evidence="3" type="ORF">EH55_10590</name>
</gene>
<feature type="chain" id="PRO_5001690348" description="DUF1980 domain-containing protein" evidence="1">
    <location>
        <begin position="23"/>
        <end position="140"/>
    </location>
</feature>
<dbReference type="RefSeq" id="WP_051682550.1">
    <property type="nucleotide sequence ID" value="NZ_JQEK01000033.1"/>
</dbReference>
<sequence length="140" mass="15943">MMKKALNTALCLLFVAAAPLSAAEKVLEIKERVFVSLINEIYINAEDYVGKKIRLQGVFEKFTDEETGENFYSVTRRGPGCCGSDLNPGFEVVWDKKYPQQNVWVDVTGVLEIYDKGYVRLRLTELTVLPEDGKRKLYVQ</sequence>
<protein>
    <recommendedName>
        <fullName evidence="2">DUF1980 domain-containing protein</fullName>
    </recommendedName>
</protein>
<evidence type="ECO:0000256" key="1">
    <source>
        <dbReference type="SAM" id="SignalP"/>
    </source>
</evidence>
<feature type="domain" description="DUF1980" evidence="2">
    <location>
        <begin position="21"/>
        <end position="113"/>
    </location>
</feature>
<evidence type="ECO:0000313" key="4">
    <source>
        <dbReference type="Proteomes" id="UP000027665"/>
    </source>
</evidence>
<evidence type="ECO:0000259" key="2">
    <source>
        <dbReference type="Pfam" id="PF21537"/>
    </source>
</evidence>
<dbReference type="InterPro" id="IPR048447">
    <property type="entry name" value="DUF1980_C"/>
</dbReference>
<keyword evidence="1" id="KW-0732">Signal</keyword>
<dbReference type="EMBL" id="JMKI01000005">
    <property type="protein sequence ID" value="KEJ93302.1"/>
    <property type="molecule type" value="Genomic_DNA"/>
</dbReference>
<keyword evidence="4" id="KW-1185">Reference proteome</keyword>
<dbReference type="STRING" id="2754.EH55_10590"/>
<feature type="signal peptide" evidence="1">
    <location>
        <begin position="1"/>
        <end position="22"/>
    </location>
</feature>
<organism evidence="3 4">
    <name type="scientific">Synergistes jonesii</name>
    <dbReference type="NCBI Taxonomy" id="2754"/>
    <lineage>
        <taxon>Bacteria</taxon>
        <taxon>Thermotogati</taxon>
        <taxon>Synergistota</taxon>
        <taxon>Synergistia</taxon>
        <taxon>Synergistales</taxon>
        <taxon>Synergistaceae</taxon>
        <taxon>Synergistes</taxon>
    </lineage>
</organism>
<proteinExistence type="predicted"/>
<dbReference type="eggNOG" id="COG3689">
    <property type="taxonomic scope" value="Bacteria"/>
</dbReference>
<evidence type="ECO:0000313" key="3">
    <source>
        <dbReference type="EMBL" id="KEJ93302.1"/>
    </source>
</evidence>